<sequence>MFVKVYVIFSILAISYCQDGHHTYSHSIVIKHEVAKKVQPHYQVSPSIPSLSLSLQDVSQNIHTVPYQSLSKNPDVNEQPQKSLQQYFIPAPNREPAPVYEPSSEPQPQRKVLHVPIRNSIQGIAVQHVPIQQVPVQHISVQQVPVQLTPVQSIPVQQVPIQHVQIPQVPIQIKHVPIQSVAVEHIPVHHTPVEHVQQVSVQQVGAVQHQEGESDHHEDYYAYPKYVFEYKVEDPHTGDNKYQHESRDGDVVKGVYSLHEADGSIRTVEYGSDKKTGFNAYVQNSGVTRHLEPEHHNHH</sequence>
<dbReference type="GeneID" id="116413587"/>
<evidence type="ECO:0000313" key="5">
    <source>
        <dbReference type="Proteomes" id="UP001652740"/>
    </source>
</evidence>
<evidence type="ECO:0000256" key="3">
    <source>
        <dbReference type="PROSITE-ProRule" id="PRU00497"/>
    </source>
</evidence>
<dbReference type="Pfam" id="PF00379">
    <property type="entry name" value="Chitin_bind_4"/>
    <property type="match status" value="1"/>
</dbReference>
<evidence type="ECO:0000256" key="2">
    <source>
        <dbReference type="ARBA" id="ARBA00022729"/>
    </source>
</evidence>
<dbReference type="InterPro" id="IPR000618">
    <property type="entry name" value="Insect_cuticle"/>
</dbReference>
<dbReference type="PROSITE" id="PS51155">
    <property type="entry name" value="CHIT_BIND_RR_2"/>
    <property type="match status" value="1"/>
</dbReference>
<feature type="signal peptide" evidence="4">
    <location>
        <begin position="1"/>
        <end position="17"/>
    </location>
</feature>
<organism evidence="5 6">
    <name type="scientific">Galleria mellonella</name>
    <name type="common">Greater wax moth</name>
    <dbReference type="NCBI Taxonomy" id="7137"/>
    <lineage>
        <taxon>Eukaryota</taxon>
        <taxon>Metazoa</taxon>
        <taxon>Ecdysozoa</taxon>
        <taxon>Arthropoda</taxon>
        <taxon>Hexapoda</taxon>
        <taxon>Insecta</taxon>
        <taxon>Pterygota</taxon>
        <taxon>Neoptera</taxon>
        <taxon>Endopterygota</taxon>
        <taxon>Lepidoptera</taxon>
        <taxon>Glossata</taxon>
        <taxon>Ditrysia</taxon>
        <taxon>Pyraloidea</taxon>
        <taxon>Pyralidae</taxon>
        <taxon>Galleriinae</taxon>
        <taxon>Galleria</taxon>
    </lineage>
</organism>
<proteinExistence type="predicted"/>
<dbReference type="PANTHER" id="PTHR12236">
    <property type="entry name" value="STRUCTURAL CONTITUENT OF CUTICLE"/>
    <property type="match status" value="1"/>
</dbReference>
<dbReference type="PANTHER" id="PTHR12236:SF95">
    <property type="entry name" value="CUTICULAR PROTEIN 76BD, ISOFORM C-RELATED"/>
    <property type="match status" value="1"/>
</dbReference>
<protein>
    <submittedName>
        <fullName evidence="6">Uncharacterized protein LOC116413587</fullName>
    </submittedName>
</protein>
<keyword evidence="1 3" id="KW-0193">Cuticle</keyword>
<name>A0ABM3MG47_GALME</name>
<keyword evidence="5" id="KW-1185">Reference proteome</keyword>
<feature type="chain" id="PRO_5046574424" evidence="4">
    <location>
        <begin position="18"/>
        <end position="299"/>
    </location>
</feature>
<keyword evidence="2 4" id="KW-0732">Signal</keyword>
<reference evidence="6" key="1">
    <citation type="submission" date="2025-08" db="UniProtKB">
        <authorList>
            <consortium name="RefSeq"/>
        </authorList>
    </citation>
    <scope>IDENTIFICATION</scope>
    <source>
        <tissue evidence="6">Whole larvae</tissue>
    </source>
</reference>
<dbReference type="InterPro" id="IPR051217">
    <property type="entry name" value="Insect_Cuticle_Struc_Prot"/>
</dbReference>
<accession>A0ABM3MG47</accession>
<dbReference type="RefSeq" id="XP_052750378.1">
    <property type="nucleotide sequence ID" value="XM_052894418.1"/>
</dbReference>
<evidence type="ECO:0000256" key="4">
    <source>
        <dbReference type="SAM" id="SignalP"/>
    </source>
</evidence>
<evidence type="ECO:0000256" key="1">
    <source>
        <dbReference type="ARBA" id="ARBA00022460"/>
    </source>
</evidence>
<dbReference type="Proteomes" id="UP001652740">
    <property type="component" value="Unplaced"/>
</dbReference>
<gene>
    <name evidence="6" type="primary">LOC116413587</name>
</gene>
<evidence type="ECO:0000313" key="6">
    <source>
        <dbReference type="RefSeq" id="XP_052750378.1"/>
    </source>
</evidence>